<feature type="domain" description="TMEM62 C-terminal" evidence="3">
    <location>
        <begin position="459"/>
        <end position="593"/>
    </location>
</feature>
<dbReference type="PANTHER" id="PTHR14795:SF0">
    <property type="entry name" value="TRANSMEMBRANE PROTEIN 62"/>
    <property type="match status" value="1"/>
</dbReference>
<organism evidence="4 5">
    <name type="scientific">Pogonomyrmex barbatus</name>
    <name type="common">red harvester ant</name>
    <dbReference type="NCBI Taxonomy" id="144034"/>
    <lineage>
        <taxon>Eukaryota</taxon>
        <taxon>Metazoa</taxon>
        <taxon>Ecdysozoa</taxon>
        <taxon>Arthropoda</taxon>
        <taxon>Hexapoda</taxon>
        <taxon>Insecta</taxon>
        <taxon>Pterygota</taxon>
        <taxon>Neoptera</taxon>
        <taxon>Endopterygota</taxon>
        <taxon>Hymenoptera</taxon>
        <taxon>Apocrita</taxon>
        <taxon>Aculeata</taxon>
        <taxon>Formicoidea</taxon>
        <taxon>Formicidae</taxon>
        <taxon>Myrmicinae</taxon>
        <taxon>Pogonomyrmex</taxon>
    </lineage>
</organism>
<evidence type="ECO:0000313" key="6">
    <source>
        <dbReference type="RefSeq" id="XP_011646562.1"/>
    </source>
</evidence>
<evidence type="ECO:0000256" key="1">
    <source>
        <dbReference type="SAM" id="Phobius"/>
    </source>
</evidence>
<reference evidence="5 6" key="1">
    <citation type="submission" date="2025-04" db="UniProtKB">
        <authorList>
            <consortium name="RefSeq"/>
        </authorList>
    </citation>
    <scope>IDENTIFICATION</scope>
</reference>
<evidence type="ECO:0000259" key="3">
    <source>
        <dbReference type="Pfam" id="PF24394"/>
    </source>
</evidence>
<feature type="transmembrane region" description="Helical" evidence="1">
    <location>
        <begin position="631"/>
        <end position="653"/>
    </location>
</feature>
<dbReference type="Pfam" id="PF24384">
    <property type="entry name" value="Ig_TMM62"/>
    <property type="match status" value="1"/>
</dbReference>
<dbReference type="PANTHER" id="PTHR14795">
    <property type="entry name" value="HELICASE RELATED"/>
    <property type="match status" value="1"/>
</dbReference>
<dbReference type="Gene3D" id="3.60.21.10">
    <property type="match status" value="1"/>
</dbReference>
<dbReference type="KEGG" id="pbar:105433124"/>
<keyword evidence="1" id="KW-1133">Transmembrane helix</keyword>
<dbReference type="OrthoDB" id="27234at2759"/>
<dbReference type="Proteomes" id="UP000504615">
    <property type="component" value="Unplaced"/>
</dbReference>
<evidence type="ECO:0000313" key="4">
    <source>
        <dbReference type="Proteomes" id="UP000504615"/>
    </source>
</evidence>
<gene>
    <name evidence="5 6" type="primary">LOC105433124</name>
</gene>
<dbReference type="RefSeq" id="XP_011646561.1">
    <property type="nucleotide sequence ID" value="XM_011648259.2"/>
</dbReference>
<keyword evidence="4" id="KW-1185">Reference proteome</keyword>
<feature type="transmembrane region" description="Helical" evidence="1">
    <location>
        <begin position="603"/>
        <end position="625"/>
    </location>
</feature>
<protein>
    <submittedName>
        <fullName evidence="5 6">Transmembrane protein 62-like</fullName>
    </submittedName>
</protein>
<dbReference type="AlphaFoldDB" id="A0A6I9WVD4"/>
<proteinExistence type="predicted"/>
<dbReference type="Pfam" id="PF24394">
    <property type="entry name" value="TMEM62_C"/>
    <property type="match status" value="1"/>
</dbReference>
<evidence type="ECO:0000313" key="5">
    <source>
        <dbReference type="RefSeq" id="XP_011646561.1"/>
    </source>
</evidence>
<dbReference type="SUPFAM" id="SSF56300">
    <property type="entry name" value="Metallo-dependent phosphatases"/>
    <property type="match status" value="1"/>
</dbReference>
<sequence length="679" mass="78697">MYLRGRIVVTMRLGRSTGIYLIMTLTIVILITRSYLGDVDPYLPKKTLTDNNGEPVVQWSEPKYYNIENSYNHLIWFLQISDIHISIFRDPSRLSQFKEFCNVTVNSIQPGVVLASGDLTDALAKNGLGSNEILQEWQHYKNVIDQTNVSKKTLWLDIRGNHDNFGILNLESKNNYYSHYSIQGKKHPRSYMYNVKVGLEIYSFIAIDACLKPGLKRPFNFIGTLDQIEIDKIKQLINISKENNAAHVIVFGHYPTSSIISESNIRNILGNHRKNMVYLCGHYHTLLNMVPNMYVLQNEGFLELELADWKEKRIYRLAAIDHGQFSFIDIKHNDWPIALITNPKNVLFMMPQKENLQSIIKSTHVRVLAFSTVKLKTVEVQLDDGGWQECTHVNGPLYVLPWNSTRYKEGIHHITVRVIDDENRKKIVSHSFSLNGSWLSTSILPKLVLMFDIVYIFQFLFFSTLALVVVPLWLIRCFHLCNKNKRITIPRRHARFFYSCLGRKLSLLSNDDMLFYGVIFHTLFLTIGPWAVGELIEGHMGVIFLWGIIIQNHFLPGGLTFVYGFLQLWCFHIPHILHLAHYMDRRLQYAERPVTQVWSKLRIAWHFLPFCPIILIQVILTYFLYLEYGLTAALICPLRIGCIGVALTQFFIVTTMPISRIRSAAWYVRGYIDNNNTTE</sequence>
<dbReference type="RefSeq" id="XP_011646562.1">
    <property type="nucleotide sequence ID" value="XM_011648260.2"/>
</dbReference>
<feature type="transmembrane region" description="Helical" evidence="1">
    <location>
        <begin position="20"/>
        <end position="36"/>
    </location>
</feature>
<accession>A0A6I9WVD4</accession>
<dbReference type="InterPro" id="IPR056230">
    <property type="entry name" value="TMEM62_C"/>
</dbReference>
<dbReference type="GeneID" id="105433124"/>
<feature type="transmembrane region" description="Helical" evidence="1">
    <location>
        <begin position="453"/>
        <end position="475"/>
    </location>
</feature>
<dbReference type="InterPro" id="IPR056229">
    <property type="entry name" value="Ig_TMM62"/>
</dbReference>
<feature type="domain" description="TMEM62 Ig-like" evidence="2">
    <location>
        <begin position="333"/>
        <end position="436"/>
    </location>
</feature>
<keyword evidence="1" id="KW-0472">Membrane</keyword>
<feature type="transmembrane region" description="Helical" evidence="1">
    <location>
        <begin position="513"/>
        <end position="532"/>
    </location>
</feature>
<dbReference type="InterPro" id="IPR029052">
    <property type="entry name" value="Metallo-depent_PP-like"/>
</dbReference>
<keyword evidence="1" id="KW-0812">Transmembrane</keyword>
<evidence type="ECO:0000259" key="2">
    <source>
        <dbReference type="Pfam" id="PF24384"/>
    </source>
</evidence>
<name>A0A6I9WVD4_9HYME</name>